<keyword evidence="4" id="KW-1185">Reference proteome</keyword>
<gene>
    <name evidence="3" type="ORF">METBISCDRAFT_27725</name>
</gene>
<name>A0A4P9ZB75_9ASCO</name>
<protein>
    <recommendedName>
        <fullName evidence="5">Mid2 domain-containing protein</fullName>
    </recommendedName>
</protein>
<keyword evidence="2" id="KW-0812">Transmembrane</keyword>
<dbReference type="EMBL" id="ML004467">
    <property type="protein sequence ID" value="RKP30085.1"/>
    <property type="molecule type" value="Genomic_DNA"/>
</dbReference>
<accession>A0A4P9ZB75</accession>
<organism evidence="3 4">
    <name type="scientific">Metschnikowia bicuspidata</name>
    <dbReference type="NCBI Taxonomy" id="27322"/>
    <lineage>
        <taxon>Eukaryota</taxon>
        <taxon>Fungi</taxon>
        <taxon>Dikarya</taxon>
        <taxon>Ascomycota</taxon>
        <taxon>Saccharomycotina</taxon>
        <taxon>Pichiomycetes</taxon>
        <taxon>Metschnikowiaceae</taxon>
        <taxon>Metschnikowia</taxon>
    </lineage>
</organism>
<feature type="transmembrane region" description="Helical" evidence="2">
    <location>
        <begin position="34"/>
        <end position="58"/>
    </location>
</feature>
<keyword evidence="2" id="KW-1133">Transmembrane helix</keyword>
<dbReference type="AlphaFoldDB" id="A0A4P9ZB75"/>
<proteinExistence type="predicted"/>
<feature type="region of interest" description="Disordered" evidence="1">
    <location>
        <begin position="192"/>
        <end position="211"/>
    </location>
</feature>
<evidence type="ECO:0008006" key="5">
    <source>
        <dbReference type="Google" id="ProtNLM"/>
    </source>
</evidence>
<sequence>MVWPDTTITTLVTVPTVAEANAAARNSGAQTGKLVGGIIGGIGGCLVVGALAFLFLLWRRRGRVVNPLPDFADDNLEGNRKKFGFKKLFGTNDTPPVGTRGISGFNDLENQFNVKSAALGAAGDTQYGSHDADTGFKYRGVSSSNNLESVFRSGSNSGLNSGGLNSSTGSTCQPHMRYDAMVLPPMEPMAEGDAGEEFSSFHDETPELSDQDRSLDFDYADDIMLRADRLPIFGGDHHSNNSRLRFTEEI</sequence>
<evidence type="ECO:0000313" key="3">
    <source>
        <dbReference type="EMBL" id="RKP30085.1"/>
    </source>
</evidence>
<reference evidence="4" key="1">
    <citation type="journal article" date="2018" name="Nat. Microbiol.">
        <title>Leveraging single-cell genomics to expand the fungal tree of life.</title>
        <authorList>
            <person name="Ahrendt S.R."/>
            <person name="Quandt C.A."/>
            <person name="Ciobanu D."/>
            <person name="Clum A."/>
            <person name="Salamov A."/>
            <person name="Andreopoulos B."/>
            <person name="Cheng J.F."/>
            <person name="Woyke T."/>
            <person name="Pelin A."/>
            <person name="Henrissat B."/>
            <person name="Reynolds N.K."/>
            <person name="Benny G.L."/>
            <person name="Smith M.E."/>
            <person name="James T.Y."/>
            <person name="Grigoriev I.V."/>
        </authorList>
    </citation>
    <scope>NUCLEOTIDE SEQUENCE [LARGE SCALE GENOMIC DNA]</scope>
    <source>
        <strain evidence="4">Baker2002</strain>
    </source>
</reference>
<feature type="compositionally biased region" description="Basic and acidic residues" evidence="1">
    <location>
        <begin position="199"/>
        <end position="211"/>
    </location>
</feature>
<evidence type="ECO:0000256" key="1">
    <source>
        <dbReference type="SAM" id="MobiDB-lite"/>
    </source>
</evidence>
<dbReference type="OrthoDB" id="4096469at2759"/>
<evidence type="ECO:0000256" key="2">
    <source>
        <dbReference type="SAM" id="Phobius"/>
    </source>
</evidence>
<dbReference type="Proteomes" id="UP000268321">
    <property type="component" value="Unassembled WGS sequence"/>
</dbReference>
<keyword evidence="2" id="KW-0472">Membrane</keyword>
<evidence type="ECO:0000313" key="4">
    <source>
        <dbReference type="Proteomes" id="UP000268321"/>
    </source>
</evidence>